<evidence type="ECO:0000313" key="2">
    <source>
        <dbReference type="Proteomes" id="UP000201594"/>
    </source>
</evidence>
<sequence>MTTVFVCNDFIVADRVLTRGDETIHTDFQKLHVNRDKTIAIAVVGNVNFRNHHKTAADHFFKVVEQRYVGIPEPVLSKNDVSVLGDLQLYVLTALDVFVITRDQNVQWVADGQVEGAGTGFPLACAAYSLGAKPEHIIPLTAKIDPMSSRTFNIVYRNELKRIALRK</sequence>
<gene>
    <name evidence="1" type="ORF">EARLPHILLIPIV_123</name>
</gene>
<protein>
    <submittedName>
        <fullName evidence="1">Uncharacterized protein</fullName>
    </submittedName>
</protein>
<dbReference type="OrthoDB" id="13399at10239"/>
<dbReference type="KEGG" id="vg:29061726"/>
<dbReference type="Proteomes" id="UP000201594">
    <property type="component" value="Segment"/>
</dbReference>
<evidence type="ECO:0000313" key="1">
    <source>
        <dbReference type="EMBL" id="ANZ48972.1"/>
    </source>
</evidence>
<reference evidence="1 2" key="1">
    <citation type="submission" date="2016-06" db="EMBL/GenBank/DDBJ databases">
        <authorList>
            <person name="Kjaerup R.B."/>
            <person name="Dalgaard T.S."/>
            <person name="Juul-Madsen H.R."/>
        </authorList>
    </citation>
    <scope>NUCLEOTIDE SEQUENCE [LARGE SCALE GENOMIC DNA]</scope>
</reference>
<name>A0A1B2ICM6_9CAUD</name>
<organism evidence="1 2">
    <name type="scientific">Erwinia phage vB_EamM_EarlPhillipIV</name>
    <dbReference type="NCBI Taxonomy" id="1883372"/>
    <lineage>
        <taxon>Viruses</taxon>
        <taxon>Duplodnaviria</taxon>
        <taxon>Heunggongvirae</taxon>
        <taxon>Uroviricota</taxon>
        <taxon>Caudoviricetes</taxon>
        <taxon>Chimalliviridae</taxon>
        <taxon>Derbicusvirus</taxon>
        <taxon>Derbicusvirus derbicus</taxon>
    </lineage>
</organism>
<proteinExistence type="predicted"/>
<dbReference type="GeneID" id="29061726"/>
<accession>A0A1B2ICM6</accession>
<dbReference type="RefSeq" id="YP_009278435.1">
    <property type="nucleotide sequence ID" value="NC_031007.1"/>
</dbReference>
<dbReference type="EMBL" id="KX397367">
    <property type="protein sequence ID" value="ANZ48972.1"/>
    <property type="molecule type" value="Genomic_DNA"/>
</dbReference>